<evidence type="ECO:0000313" key="3">
    <source>
        <dbReference type="EMBL" id="SVD57230.1"/>
    </source>
</evidence>
<dbReference type="AlphaFoldDB" id="A0A382WF72"/>
<evidence type="ECO:0000256" key="2">
    <source>
        <dbReference type="ARBA" id="ARBA00023315"/>
    </source>
</evidence>
<keyword evidence="2" id="KW-0012">Acyltransferase</keyword>
<dbReference type="GO" id="GO:0016747">
    <property type="term" value="F:acyltransferase activity, transferring groups other than amino-acyl groups"/>
    <property type="evidence" value="ECO:0007669"/>
    <property type="project" value="TreeGrafter"/>
</dbReference>
<sequence length="91" mass="10317">MEAAIRPATREDLPGIVAIYNEAVQDTTGTYDAEPHTLEQRTAWFEHYEAKEYPILVEDTVRGWGSLSPFVERAGFRHTAICSVYVSEEAR</sequence>
<keyword evidence="1" id="KW-0808">Transferase</keyword>
<organism evidence="3">
    <name type="scientific">marine metagenome</name>
    <dbReference type="NCBI Taxonomy" id="408172"/>
    <lineage>
        <taxon>unclassified sequences</taxon>
        <taxon>metagenomes</taxon>
        <taxon>ecological metagenomes</taxon>
    </lineage>
</organism>
<name>A0A382WF72_9ZZZZ</name>
<protein>
    <recommendedName>
        <fullName evidence="4">N-acetyltransferase domain-containing protein</fullName>
    </recommendedName>
</protein>
<dbReference type="InterPro" id="IPR016181">
    <property type="entry name" value="Acyl_CoA_acyltransferase"/>
</dbReference>
<feature type="non-terminal residue" evidence="3">
    <location>
        <position position="91"/>
    </location>
</feature>
<proteinExistence type="predicted"/>
<dbReference type="Gene3D" id="3.40.630.30">
    <property type="match status" value="1"/>
</dbReference>
<evidence type="ECO:0000256" key="1">
    <source>
        <dbReference type="ARBA" id="ARBA00022679"/>
    </source>
</evidence>
<dbReference type="PANTHER" id="PTHR43072:SF23">
    <property type="entry name" value="UPF0039 PROTEIN C11D3.02C"/>
    <property type="match status" value="1"/>
</dbReference>
<accession>A0A382WF72</accession>
<gene>
    <name evidence="3" type="ORF">METZ01_LOCUS410084</name>
</gene>
<evidence type="ECO:0008006" key="4">
    <source>
        <dbReference type="Google" id="ProtNLM"/>
    </source>
</evidence>
<dbReference type="EMBL" id="UINC01159245">
    <property type="protein sequence ID" value="SVD57230.1"/>
    <property type="molecule type" value="Genomic_DNA"/>
</dbReference>
<dbReference type="SUPFAM" id="SSF55729">
    <property type="entry name" value="Acyl-CoA N-acyltransferases (Nat)"/>
    <property type="match status" value="1"/>
</dbReference>
<dbReference type="PANTHER" id="PTHR43072">
    <property type="entry name" value="N-ACETYLTRANSFERASE"/>
    <property type="match status" value="1"/>
</dbReference>
<reference evidence="3" key="1">
    <citation type="submission" date="2018-05" db="EMBL/GenBank/DDBJ databases">
        <authorList>
            <person name="Lanie J.A."/>
            <person name="Ng W.-L."/>
            <person name="Kazmierczak K.M."/>
            <person name="Andrzejewski T.M."/>
            <person name="Davidsen T.M."/>
            <person name="Wayne K.J."/>
            <person name="Tettelin H."/>
            <person name="Glass J.I."/>
            <person name="Rusch D."/>
            <person name="Podicherti R."/>
            <person name="Tsui H.-C.T."/>
            <person name="Winkler M.E."/>
        </authorList>
    </citation>
    <scope>NUCLEOTIDE SEQUENCE</scope>
</reference>